<reference evidence="2 3" key="1">
    <citation type="journal article" date="2019" name="Int. J. Syst. Evol. Microbiol.">
        <title>The Global Catalogue of Microorganisms (GCM) 10K type strain sequencing project: providing services to taxonomists for standard genome sequencing and annotation.</title>
        <authorList>
            <consortium name="The Broad Institute Genomics Platform"/>
            <consortium name="The Broad Institute Genome Sequencing Center for Infectious Disease"/>
            <person name="Wu L."/>
            <person name="Ma J."/>
        </authorList>
    </citation>
    <scope>NUCLEOTIDE SEQUENCE [LARGE SCALE GENOMIC DNA]</scope>
    <source>
        <strain evidence="2 3">XZGYJ-43</strain>
    </source>
</reference>
<dbReference type="PANTHER" id="PTHR36110:SF4">
    <property type="entry name" value="RING-CLEAVING DIOXYGENASE MHQA-RELATED"/>
    <property type="match status" value="1"/>
</dbReference>
<feature type="domain" description="VOC" evidence="1">
    <location>
        <begin position="151"/>
        <end position="267"/>
    </location>
</feature>
<dbReference type="PROSITE" id="PS51819">
    <property type="entry name" value="VOC"/>
    <property type="match status" value="2"/>
</dbReference>
<gene>
    <name evidence="2" type="ORF">ACFQJ9_11905</name>
</gene>
<organism evidence="2 3">
    <name type="scientific">Halospeciosus flavus</name>
    <dbReference type="NCBI Taxonomy" id="3032283"/>
    <lineage>
        <taxon>Archaea</taxon>
        <taxon>Methanobacteriati</taxon>
        <taxon>Methanobacteriota</taxon>
        <taxon>Stenosarchaea group</taxon>
        <taxon>Halobacteria</taxon>
        <taxon>Halobacteriales</taxon>
        <taxon>Halobacteriaceae</taxon>
        <taxon>Halospeciosus</taxon>
    </lineage>
</organism>
<dbReference type="InterPro" id="IPR037523">
    <property type="entry name" value="VOC_core"/>
</dbReference>
<dbReference type="InterPro" id="IPR052537">
    <property type="entry name" value="Extradiol_RC_dioxygenase"/>
</dbReference>
<comment type="caution">
    <text evidence="2">The sequence shown here is derived from an EMBL/GenBank/DDBJ whole genome shotgun (WGS) entry which is preliminary data.</text>
</comment>
<protein>
    <submittedName>
        <fullName evidence="2">VOC family protein</fullName>
    </submittedName>
</protein>
<dbReference type="EMBL" id="JBHTAR010000011">
    <property type="protein sequence ID" value="MFC7200104.1"/>
    <property type="molecule type" value="Genomic_DNA"/>
</dbReference>
<evidence type="ECO:0000313" key="2">
    <source>
        <dbReference type="EMBL" id="MFC7200104.1"/>
    </source>
</evidence>
<dbReference type="Gene3D" id="3.10.180.10">
    <property type="entry name" value="2,3-Dihydroxybiphenyl 1,2-Dioxygenase, domain 1"/>
    <property type="match status" value="2"/>
</dbReference>
<sequence length="311" mass="34740">MVSDTPGIHHVTGVAGDAQRNLDFYAGVLGLRLVKRTVNFEDMLQYHLYYGNRTGEVGTVLTTFPSPEADPGRVGAPQPRDVAFVVPPDSLDHWHDHLAEHDTGVERADRFDERVLRFEDPDGARLELVGGDQPVEPWTGGPVDADHAIRGIHGVTLCPVNPYATAGTLETLGFDLVAETEDRVRYRAHGDRANTVDVLTESAEYGREGTGTHHHVAVRVPDEEELYEWHDFFRERDYHVSRVKDRHFFHSLYVRGPGGVLFELATEPASGRGLAGAEDVEELGESLYLPPRFEEDRDLVESQLPDLDLPY</sequence>
<dbReference type="InterPro" id="IPR004360">
    <property type="entry name" value="Glyas_Fos-R_dOase_dom"/>
</dbReference>
<name>A0ABD5Z4M7_9EURY</name>
<keyword evidence="3" id="KW-1185">Reference proteome</keyword>
<dbReference type="RefSeq" id="WP_279530023.1">
    <property type="nucleotide sequence ID" value="NZ_CP122312.1"/>
</dbReference>
<dbReference type="Proteomes" id="UP001596447">
    <property type="component" value="Unassembled WGS sequence"/>
</dbReference>
<dbReference type="PANTHER" id="PTHR36110">
    <property type="entry name" value="RING-CLEAVING DIOXYGENASE MHQE-RELATED"/>
    <property type="match status" value="1"/>
</dbReference>
<feature type="domain" description="VOC" evidence="1">
    <location>
        <begin position="7"/>
        <end position="131"/>
    </location>
</feature>
<evidence type="ECO:0000259" key="1">
    <source>
        <dbReference type="PROSITE" id="PS51819"/>
    </source>
</evidence>
<dbReference type="AlphaFoldDB" id="A0ABD5Z4M7"/>
<evidence type="ECO:0000313" key="3">
    <source>
        <dbReference type="Proteomes" id="UP001596447"/>
    </source>
</evidence>
<dbReference type="SUPFAM" id="SSF54593">
    <property type="entry name" value="Glyoxalase/Bleomycin resistance protein/Dihydroxybiphenyl dioxygenase"/>
    <property type="match status" value="1"/>
</dbReference>
<dbReference type="InterPro" id="IPR029068">
    <property type="entry name" value="Glyas_Bleomycin-R_OHBP_Dase"/>
</dbReference>
<dbReference type="Pfam" id="PF00903">
    <property type="entry name" value="Glyoxalase"/>
    <property type="match status" value="2"/>
</dbReference>
<proteinExistence type="predicted"/>
<accession>A0ABD5Z4M7</accession>